<feature type="transmembrane region" description="Helical" evidence="17">
    <location>
        <begin position="437"/>
        <end position="456"/>
    </location>
</feature>
<dbReference type="Proteomes" id="UP000286641">
    <property type="component" value="Unplaced"/>
</dbReference>
<feature type="transmembrane region" description="Helical" evidence="17">
    <location>
        <begin position="699"/>
        <end position="721"/>
    </location>
</feature>
<dbReference type="InterPro" id="IPR000203">
    <property type="entry name" value="GPS"/>
</dbReference>
<comment type="subcellular location">
    <subcellularLocation>
        <location evidence="2">Cell membrane</location>
    </subcellularLocation>
    <subcellularLocation>
        <location evidence="1">Membrane</location>
        <topology evidence="1">Multi-pass membrane protein</topology>
    </subcellularLocation>
</comment>
<evidence type="ECO:0000259" key="19">
    <source>
        <dbReference type="PROSITE" id="PS50261"/>
    </source>
</evidence>
<keyword evidence="20" id="KW-1185">Reference proteome</keyword>
<dbReference type="Pfam" id="PF01825">
    <property type="entry name" value="GPS"/>
    <property type="match status" value="1"/>
</dbReference>
<dbReference type="InterPro" id="IPR053985">
    <property type="entry name" value="GPR128_GAIN_subdom_A"/>
</dbReference>
<dbReference type="InterPro" id="IPR057244">
    <property type="entry name" value="GAIN_B"/>
</dbReference>
<dbReference type="Gene3D" id="1.20.1070.10">
    <property type="entry name" value="Rhodopsin 7-helix transmembrane proteins"/>
    <property type="match status" value="1"/>
</dbReference>
<evidence type="ECO:0000256" key="14">
    <source>
        <dbReference type="ARBA" id="ARBA00035627"/>
    </source>
</evidence>
<feature type="domain" description="GAIN-B" evidence="18">
    <location>
        <begin position="248"/>
        <end position="429"/>
    </location>
</feature>
<evidence type="ECO:0000256" key="5">
    <source>
        <dbReference type="ARBA" id="ARBA00022692"/>
    </source>
</evidence>
<dbReference type="InterPro" id="IPR000742">
    <property type="entry name" value="EGF"/>
</dbReference>
<feature type="transmembrane region" description="Helical" evidence="17">
    <location>
        <begin position="567"/>
        <end position="591"/>
    </location>
</feature>
<name>A0A3Q7P1Z9_CALUR</name>
<comment type="similarity">
    <text evidence="3">Belongs to the G-protein coupled receptor 2 family. Adhesion G-protein coupled receptor (ADGR) subfamily.</text>
</comment>
<evidence type="ECO:0000256" key="6">
    <source>
        <dbReference type="ARBA" id="ARBA00022729"/>
    </source>
</evidence>
<evidence type="ECO:0000259" key="18">
    <source>
        <dbReference type="PROSITE" id="PS50221"/>
    </source>
</evidence>
<feature type="domain" description="G-protein coupled receptors family 2 profile 2" evidence="19">
    <location>
        <begin position="435"/>
        <end position="723"/>
    </location>
</feature>
<proteinExistence type="inferred from homology"/>
<dbReference type="SMART" id="SM00303">
    <property type="entry name" value="GPS"/>
    <property type="match status" value="1"/>
</dbReference>
<keyword evidence="10" id="KW-1015">Disulfide bond</keyword>
<dbReference type="AlphaFoldDB" id="A0A3Q7P1Z9"/>
<feature type="transmembrane region" description="Helical" evidence="17">
    <location>
        <begin position="623"/>
        <end position="651"/>
    </location>
</feature>
<sequence length="797" mass="88829">MASCRACDLRVLTAIVCGLLTTIVLGLGIWMTVLKIQRGKSTSSPSIPVGFCRNGGTWENGRCICPELWKGRRCTIANFCEKSTYENLTFDKIPVGKYGSSQQRCDKDTLNAGNPIATRLCNITIYGEIELQHVTKGNCNETLETLEKQIVNISTQSLNISTEAQILTSDVDRITPEGIISATRVVGQIFNSSRNALPEAKVIAVTTVSQLLDAGEEVFQEAAATASDNDDTFTTLIKQMEIYSMSSGNLSVVKPNVAVESMAFSSGSTMKSLNVRFSVKKGTSDYLLPGSTAVERDVDKLNPDGETELQILLSTSKSNTMACGFVVYQNNKLFQSKSFKAKSNFSQKVISSSTDKNNSQGASVDIVLKPKYDLKEFQLHSYACVYWNLLTKDWDTDGCHKNGSTDEFLYCHCNHTTNFAVLMSFKKKYKYPESLNTLSSVGCALSITGLALTIIFQIVTRNVRKTSVTWVLVSLCTSMLIFNLLFVFGIENSNKNLKKSNSSTNKPDSGRNEMLMQDTVDIQNPTCTVVAALLHYFLLVTFTWTGLSAAQLYFLLIRTMKPLPQHFILFISLIGWGVPAVVVVVTVGIIFSQSGSQWELAYRQEEICWLAVSENNSLITSPLLWSFMIPITIILINNIVIFIIIIVKVIWNTNQNLTSTKKVSFLKKILSTLSITVVFGVTWILAYFMLIGNDDIRHIFNYMFCLFNTTQGLQIFILYTVKTKIFQREASKVLKSLSQSKGRVRLPPSVACLRLHVRMYNMLRSFPALSERFRLLETSVIIEETTFSESDQADSSI</sequence>
<feature type="transmembrane region" description="Helical" evidence="17">
    <location>
        <begin position="533"/>
        <end position="555"/>
    </location>
</feature>
<reference key="1">
    <citation type="submission" date="2019-01" db="UniProtKB">
        <authorList>
            <consortium name="RefSeq"/>
        </authorList>
    </citation>
    <scope>IDENTIFICATION</scope>
</reference>
<keyword evidence="6" id="KW-0732">Signal</keyword>
<keyword evidence="4" id="KW-1003">Cell membrane</keyword>
<dbReference type="PANTHER" id="PTHR47767:SF1">
    <property type="entry name" value="ADHESION G PROTEIN-COUPLED RECEPTOR G7"/>
    <property type="match status" value="1"/>
</dbReference>
<evidence type="ECO:0000256" key="12">
    <source>
        <dbReference type="ARBA" id="ARBA00023180"/>
    </source>
</evidence>
<feature type="transmembrane region" description="Helical" evidence="17">
    <location>
        <begin position="12"/>
        <end position="33"/>
    </location>
</feature>
<gene>
    <name evidence="21" type="primary">ADGRG7</name>
</gene>
<dbReference type="FunFam" id="1.20.1070.10:FF:000256">
    <property type="entry name" value="Adhesion G protein-coupled receptor G7"/>
    <property type="match status" value="1"/>
</dbReference>
<keyword evidence="13" id="KW-0807">Transducer</keyword>
<keyword evidence="7 17" id="KW-1133">Transmembrane helix</keyword>
<dbReference type="GO" id="GO:0007166">
    <property type="term" value="P:cell surface receptor signaling pathway"/>
    <property type="evidence" value="ECO:0007669"/>
    <property type="project" value="InterPro"/>
</dbReference>
<dbReference type="PROSITE" id="PS50221">
    <property type="entry name" value="GAIN_B"/>
    <property type="match status" value="1"/>
</dbReference>
<protein>
    <recommendedName>
        <fullName evidence="15">Adhesion G-protein coupled receptor G7</fullName>
    </recommendedName>
    <alternativeName>
        <fullName evidence="16">G-protein coupled receptor 128</fullName>
    </alternativeName>
</protein>
<dbReference type="PANTHER" id="PTHR47767">
    <property type="entry name" value="ADHESION G PROTEIN-COUPLED RECEPTOR G7"/>
    <property type="match status" value="1"/>
</dbReference>
<evidence type="ECO:0000256" key="16">
    <source>
        <dbReference type="ARBA" id="ARBA00082038"/>
    </source>
</evidence>
<dbReference type="PROSITE" id="PS00022">
    <property type="entry name" value="EGF_1"/>
    <property type="match status" value="1"/>
</dbReference>
<keyword evidence="12" id="KW-0325">Glycoprotein</keyword>
<evidence type="ECO:0000313" key="21">
    <source>
        <dbReference type="RefSeq" id="XP_025724412.1"/>
    </source>
</evidence>
<evidence type="ECO:0000256" key="3">
    <source>
        <dbReference type="ARBA" id="ARBA00007343"/>
    </source>
</evidence>
<feature type="transmembrane region" description="Helical" evidence="17">
    <location>
        <begin position="672"/>
        <end position="693"/>
    </location>
</feature>
<keyword evidence="9 17" id="KW-0472">Membrane</keyword>
<evidence type="ECO:0000256" key="13">
    <source>
        <dbReference type="ARBA" id="ARBA00023224"/>
    </source>
</evidence>
<dbReference type="RefSeq" id="XP_025724412.1">
    <property type="nucleotide sequence ID" value="XM_025868627.1"/>
</dbReference>
<dbReference type="InterPro" id="IPR053984">
    <property type="entry name" value="GPR128_N"/>
</dbReference>
<dbReference type="Pfam" id="PF22257">
    <property type="entry name" value="GPR128_N"/>
    <property type="match status" value="1"/>
</dbReference>
<comment type="function">
    <text evidence="14">Orphan receptor.</text>
</comment>
<reference evidence="21" key="2">
    <citation type="submission" date="2025-08" db="UniProtKB">
        <authorList>
            <consortium name="RefSeq"/>
        </authorList>
    </citation>
    <scope>IDENTIFICATION</scope>
    <source>
        <tissue evidence="21">Blood</tissue>
    </source>
</reference>
<evidence type="ECO:0000256" key="2">
    <source>
        <dbReference type="ARBA" id="ARBA00004236"/>
    </source>
</evidence>
<dbReference type="PRINTS" id="PR00249">
    <property type="entry name" value="GPCRSECRETIN"/>
</dbReference>
<keyword evidence="8" id="KW-0297">G-protein coupled receptor</keyword>
<dbReference type="Pfam" id="PF22259">
    <property type="entry name" value="GPR128_GAIN_subdomA"/>
    <property type="match status" value="1"/>
</dbReference>
<dbReference type="GO" id="GO:0005886">
    <property type="term" value="C:plasma membrane"/>
    <property type="evidence" value="ECO:0007669"/>
    <property type="project" value="UniProtKB-SubCell"/>
</dbReference>
<dbReference type="Gene3D" id="2.60.220.50">
    <property type="match status" value="1"/>
</dbReference>
<dbReference type="InterPro" id="IPR053066">
    <property type="entry name" value="ADGR_G7"/>
</dbReference>
<accession>A0A3Q7P1Z9</accession>
<keyword evidence="11 21" id="KW-0675">Receptor</keyword>
<evidence type="ECO:0000256" key="1">
    <source>
        <dbReference type="ARBA" id="ARBA00004141"/>
    </source>
</evidence>
<evidence type="ECO:0000256" key="9">
    <source>
        <dbReference type="ARBA" id="ARBA00023136"/>
    </source>
</evidence>
<evidence type="ECO:0000256" key="4">
    <source>
        <dbReference type="ARBA" id="ARBA00022475"/>
    </source>
</evidence>
<keyword evidence="5 17" id="KW-0812">Transmembrane</keyword>
<evidence type="ECO:0000256" key="11">
    <source>
        <dbReference type="ARBA" id="ARBA00023170"/>
    </source>
</evidence>
<dbReference type="InterPro" id="IPR046338">
    <property type="entry name" value="GAIN_dom_sf"/>
</dbReference>
<dbReference type="CTD" id="84873"/>
<evidence type="ECO:0000256" key="7">
    <source>
        <dbReference type="ARBA" id="ARBA00022989"/>
    </source>
</evidence>
<evidence type="ECO:0000256" key="17">
    <source>
        <dbReference type="SAM" id="Phobius"/>
    </source>
</evidence>
<dbReference type="FunFam" id="2.60.220.50:FF:000025">
    <property type="entry name" value="Adhesion G protein-coupled receptor G7"/>
    <property type="match status" value="1"/>
</dbReference>
<evidence type="ECO:0000256" key="15">
    <source>
        <dbReference type="ARBA" id="ARBA00069924"/>
    </source>
</evidence>
<evidence type="ECO:0000313" key="20">
    <source>
        <dbReference type="Proteomes" id="UP000286641"/>
    </source>
</evidence>
<dbReference type="InParanoid" id="A0A3Q7P1Z9"/>
<dbReference type="InterPro" id="IPR017981">
    <property type="entry name" value="GPCR_2-like_7TM"/>
</dbReference>
<evidence type="ECO:0000256" key="10">
    <source>
        <dbReference type="ARBA" id="ARBA00023157"/>
    </source>
</evidence>
<dbReference type="GO" id="GO:0004930">
    <property type="term" value="F:G protein-coupled receptor activity"/>
    <property type="evidence" value="ECO:0007669"/>
    <property type="project" value="UniProtKB-KW"/>
</dbReference>
<feature type="transmembrane region" description="Helical" evidence="17">
    <location>
        <begin position="468"/>
        <end position="490"/>
    </location>
</feature>
<dbReference type="InterPro" id="IPR053986">
    <property type="entry name" value="GPR128_GAIN_subdom_B"/>
</dbReference>
<dbReference type="Pfam" id="PF22261">
    <property type="entry name" value="GPR128_GAIN_subdom_B"/>
    <property type="match status" value="1"/>
</dbReference>
<dbReference type="PROSITE" id="PS50261">
    <property type="entry name" value="G_PROTEIN_RECEP_F2_4"/>
    <property type="match status" value="1"/>
</dbReference>
<evidence type="ECO:0000256" key="8">
    <source>
        <dbReference type="ARBA" id="ARBA00023040"/>
    </source>
</evidence>
<organism evidence="20 21">
    <name type="scientific">Callorhinus ursinus</name>
    <name type="common">Northern fur seal</name>
    <dbReference type="NCBI Taxonomy" id="34884"/>
    <lineage>
        <taxon>Eukaryota</taxon>
        <taxon>Metazoa</taxon>
        <taxon>Chordata</taxon>
        <taxon>Craniata</taxon>
        <taxon>Vertebrata</taxon>
        <taxon>Euteleostomi</taxon>
        <taxon>Mammalia</taxon>
        <taxon>Eutheria</taxon>
        <taxon>Laurasiatheria</taxon>
        <taxon>Carnivora</taxon>
        <taxon>Caniformia</taxon>
        <taxon>Pinnipedia</taxon>
        <taxon>Otariidae</taxon>
        <taxon>Callorhinus</taxon>
    </lineage>
</organism>
<dbReference type="Pfam" id="PF00002">
    <property type="entry name" value="7tm_2"/>
    <property type="match status" value="1"/>
</dbReference>
<dbReference type="InterPro" id="IPR000832">
    <property type="entry name" value="GPCR_2_secretin-like"/>
</dbReference>